<feature type="domain" description="2EXR" evidence="2">
    <location>
        <begin position="5"/>
        <end position="109"/>
    </location>
</feature>
<feature type="compositionally biased region" description="Basic residues" evidence="1">
    <location>
        <begin position="307"/>
        <end position="322"/>
    </location>
</feature>
<reference evidence="3 4" key="1">
    <citation type="submission" date="2018-02" db="EMBL/GenBank/DDBJ databases">
        <title>The genomes of Aspergillus section Nigri reveals drivers in fungal speciation.</title>
        <authorList>
            <consortium name="DOE Joint Genome Institute"/>
            <person name="Vesth T.C."/>
            <person name="Nybo J."/>
            <person name="Theobald S."/>
            <person name="Brandl J."/>
            <person name="Frisvad J.C."/>
            <person name="Nielsen K.F."/>
            <person name="Lyhne E.K."/>
            <person name="Kogle M.E."/>
            <person name="Kuo A."/>
            <person name="Riley R."/>
            <person name="Clum A."/>
            <person name="Nolan M."/>
            <person name="Lipzen A."/>
            <person name="Salamov A."/>
            <person name="Henrissat B."/>
            <person name="Wiebenga A."/>
            <person name="De vries R.P."/>
            <person name="Grigoriev I.V."/>
            <person name="Mortensen U.H."/>
            <person name="Andersen M.R."/>
            <person name="Baker S.E."/>
        </authorList>
    </citation>
    <scope>NUCLEOTIDE SEQUENCE [LARGE SCALE GENOMIC DNA]</scope>
    <source>
        <strain evidence="3 4">CBS 114.80</strain>
    </source>
</reference>
<dbReference type="EMBL" id="KZ825501">
    <property type="protein sequence ID" value="PYI31607.1"/>
    <property type="molecule type" value="Genomic_DNA"/>
</dbReference>
<evidence type="ECO:0000259" key="2">
    <source>
        <dbReference type="Pfam" id="PF20150"/>
    </source>
</evidence>
<accession>A0A2V5J2X9</accession>
<evidence type="ECO:0000313" key="4">
    <source>
        <dbReference type="Proteomes" id="UP000248817"/>
    </source>
</evidence>
<sequence>MHTTFDLFPRLPAEIRLMIWRLCLPTRIHELDCPFNLILYSRDRAPCEFQDGAWINRFPPLLSAVCRESRAVVLENGRFPDRFAPDGEEGPGWWASTSYVRSWLDPARDRVHLNWTPAYEAEFCNNSDDGSPLEYLAWRAAQLTSIPPEAGYASFMEDWLYVADTATPPPVLREILSRLACWRVVVRVMVVHADRRTGAESGLFGLLGDAPVQIVDVSDRDRVEAYWRLAEAQRQHDPHEQDFERVEAEAVDREVQAQAKKIFGPEELSFVLKPAIMLRWCTQIQGHWGQLSDGEPVKPRGGVASRSRGRGRGSGRRSGRRSWRGRGAEILWRGLPRWP</sequence>
<gene>
    <name evidence="3" type="ORF">BP00DRAFT_474510</name>
</gene>
<dbReference type="Pfam" id="PF20150">
    <property type="entry name" value="2EXR"/>
    <property type="match status" value="1"/>
</dbReference>
<evidence type="ECO:0000256" key="1">
    <source>
        <dbReference type="SAM" id="MobiDB-lite"/>
    </source>
</evidence>
<dbReference type="PANTHER" id="PTHR35910">
    <property type="entry name" value="2EXR DOMAIN-CONTAINING PROTEIN"/>
    <property type="match status" value="1"/>
</dbReference>
<keyword evidence="4" id="KW-1185">Reference proteome</keyword>
<protein>
    <recommendedName>
        <fullName evidence="2">2EXR domain-containing protein</fullName>
    </recommendedName>
</protein>
<feature type="region of interest" description="Disordered" evidence="1">
    <location>
        <begin position="290"/>
        <end position="322"/>
    </location>
</feature>
<dbReference type="Proteomes" id="UP000248817">
    <property type="component" value="Unassembled WGS sequence"/>
</dbReference>
<dbReference type="PANTHER" id="PTHR35910:SF1">
    <property type="entry name" value="2EXR DOMAIN-CONTAINING PROTEIN"/>
    <property type="match status" value="1"/>
</dbReference>
<name>A0A2V5J2X9_9EURO</name>
<proteinExistence type="predicted"/>
<organism evidence="3 4">
    <name type="scientific">Aspergillus indologenus CBS 114.80</name>
    <dbReference type="NCBI Taxonomy" id="1450541"/>
    <lineage>
        <taxon>Eukaryota</taxon>
        <taxon>Fungi</taxon>
        <taxon>Dikarya</taxon>
        <taxon>Ascomycota</taxon>
        <taxon>Pezizomycotina</taxon>
        <taxon>Eurotiomycetes</taxon>
        <taxon>Eurotiomycetidae</taxon>
        <taxon>Eurotiales</taxon>
        <taxon>Aspergillaceae</taxon>
        <taxon>Aspergillus</taxon>
        <taxon>Aspergillus subgen. Circumdati</taxon>
    </lineage>
</organism>
<dbReference type="InterPro" id="IPR045518">
    <property type="entry name" value="2EXR"/>
</dbReference>
<dbReference type="AlphaFoldDB" id="A0A2V5J2X9"/>
<evidence type="ECO:0000313" key="3">
    <source>
        <dbReference type="EMBL" id="PYI31607.1"/>
    </source>
</evidence>